<organism evidence="1 2">
    <name type="scientific">Ensete ventricosum</name>
    <name type="common">Abyssinian banana</name>
    <name type="synonym">Musa ensete</name>
    <dbReference type="NCBI Taxonomy" id="4639"/>
    <lineage>
        <taxon>Eukaryota</taxon>
        <taxon>Viridiplantae</taxon>
        <taxon>Streptophyta</taxon>
        <taxon>Embryophyta</taxon>
        <taxon>Tracheophyta</taxon>
        <taxon>Spermatophyta</taxon>
        <taxon>Magnoliopsida</taxon>
        <taxon>Liliopsida</taxon>
        <taxon>Zingiberales</taxon>
        <taxon>Musaceae</taxon>
        <taxon>Ensete</taxon>
    </lineage>
</organism>
<dbReference type="AlphaFoldDB" id="A0A426YDQ1"/>
<evidence type="ECO:0000313" key="2">
    <source>
        <dbReference type="Proteomes" id="UP000287651"/>
    </source>
</evidence>
<sequence>MQGEKRLLPEKPMLGRINIPLKPRREALAEIRNIISSPYEAPVTLFSLQSLVGTSSPREQRIVIVKGKRR</sequence>
<protein>
    <submittedName>
        <fullName evidence="1">Uncharacterized protein</fullName>
    </submittedName>
</protein>
<dbReference type="EMBL" id="AMZH03013087">
    <property type="protein sequence ID" value="RRT49848.1"/>
    <property type="molecule type" value="Genomic_DNA"/>
</dbReference>
<evidence type="ECO:0000313" key="1">
    <source>
        <dbReference type="EMBL" id="RRT49848.1"/>
    </source>
</evidence>
<dbReference type="Proteomes" id="UP000287651">
    <property type="component" value="Unassembled WGS sequence"/>
</dbReference>
<comment type="caution">
    <text evidence="1">The sequence shown here is derived from an EMBL/GenBank/DDBJ whole genome shotgun (WGS) entry which is preliminary data.</text>
</comment>
<proteinExistence type="predicted"/>
<reference evidence="1 2" key="1">
    <citation type="journal article" date="2014" name="Agronomy (Basel)">
        <title>A Draft Genome Sequence for Ensete ventricosum, the Drought-Tolerant Tree Against Hunger.</title>
        <authorList>
            <person name="Harrison J."/>
            <person name="Moore K.A."/>
            <person name="Paszkiewicz K."/>
            <person name="Jones T."/>
            <person name="Grant M."/>
            <person name="Ambacheew D."/>
            <person name="Muzemil S."/>
            <person name="Studholme D.J."/>
        </authorList>
    </citation>
    <scope>NUCLEOTIDE SEQUENCE [LARGE SCALE GENOMIC DNA]</scope>
</reference>
<name>A0A426YDQ1_ENSVE</name>
<accession>A0A426YDQ1</accession>
<gene>
    <name evidence="1" type="ORF">B296_00051016</name>
</gene>